<dbReference type="Pfam" id="PF00392">
    <property type="entry name" value="GntR"/>
    <property type="match status" value="1"/>
</dbReference>
<dbReference type="PANTHER" id="PTHR43537">
    <property type="entry name" value="TRANSCRIPTIONAL REGULATOR, GNTR FAMILY"/>
    <property type="match status" value="1"/>
</dbReference>
<dbReference type="GO" id="GO:0003677">
    <property type="term" value="F:DNA binding"/>
    <property type="evidence" value="ECO:0007669"/>
    <property type="project" value="UniProtKB-KW"/>
</dbReference>
<evidence type="ECO:0000259" key="4">
    <source>
        <dbReference type="PROSITE" id="PS50949"/>
    </source>
</evidence>
<dbReference type="PRINTS" id="PR00035">
    <property type="entry name" value="HTHGNTR"/>
</dbReference>
<reference evidence="5 6" key="1">
    <citation type="submission" date="2017-08" db="EMBL/GenBank/DDBJ databases">
        <authorList>
            <person name="Park S.-J."/>
            <person name="Kim H."/>
        </authorList>
    </citation>
    <scope>NUCLEOTIDE SEQUENCE [LARGE SCALE GENOMIC DNA]</scope>
    <source>
        <strain evidence="6">ye3</strain>
    </source>
</reference>
<dbReference type="Proteomes" id="UP000283474">
    <property type="component" value="Chromosome"/>
</dbReference>
<dbReference type="SMART" id="SM00345">
    <property type="entry name" value="HTH_GNTR"/>
    <property type="match status" value="1"/>
</dbReference>
<proteinExistence type="predicted"/>
<dbReference type="InterPro" id="IPR008920">
    <property type="entry name" value="TF_FadR/GntR_C"/>
</dbReference>
<dbReference type="RefSeq" id="WP_128355474.1">
    <property type="nucleotide sequence ID" value="NZ_CP022987.1"/>
</dbReference>
<keyword evidence="2" id="KW-0238">DNA-binding</keyword>
<keyword evidence="1" id="KW-0805">Transcription regulation</keyword>
<keyword evidence="3" id="KW-0804">Transcription</keyword>
<evidence type="ECO:0000256" key="3">
    <source>
        <dbReference type="ARBA" id="ARBA00023163"/>
    </source>
</evidence>
<gene>
    <name evidence="5" type="ORF">CKA81_12055</name>
</gene>
<keyword evidence="6" id="KW-1185">Reference proteome</keyword>
<evidence type="ECO:0000256" key="2">
    <source>
        <dbReference type="ARBA" id="ARBA00023125"/>
    </source>
</evidence>
<dbReference type="InterPro" id="IPR036388">
    <property type="entry name" value="WH-like_DNA-bd_sf"/>
</dbReference>
<dbReference type="Gene3D" id="1.20.120.530">
    <property type="entry name" value="GntR ligand-binding domain-like"/>
    <property type="match status" value="1"/>
</dbReference>
<dbReference type="PANTHER" id="PTHR43537:SF49">
    <property type="entry name" value="TRANSCRIPTIONAL REGULATORY PROTEIN"/>
    <property type="match status" value="1"/>
</dbReference>
<dbReference type="PROSITE" id="PS50949">
    <property type="entry name" value="HTH_GNTR"/>
    <property type="match status" value="1"/>
</dbReference>
<dbReference type="GO" id="GO:0003700">
    <property type="term" value="F:DNA-binding transcription factor activity"/>
    <property type="evidence" value="ECO:0007669"/>
    <property type="project" value="InterPro"/>
</dbReference>
<evidence type="ECO:0000313" key="6">
    <source>
        <dbReference type="Proteomes" id="UP000283474"/>
    </source>
</evidence>
<dbReference type="SUPFAM" id="SSF46785">
    <property type="entry name" value="Winged helix' DNA-binding domain"/>
    <property type="match status" value="1"/>
</dbReference>
<dbReference type="InterPro" id="IPR036390">
    <property type="entry name" value="WH_DNA-bd_sf"/>
</dbReference>
<dbReference type="AlphaFoldDB" id="A0A410GDU2"/>
<dbReference type="Pfam" id="PF07729">
    <property type="entry name" value="FCD"/>
    <property type="match status" value="1"/>
</dbReference>
<dbReference type="InterPro" id="IPR000524">
    <property type="entry name" value="Tscrpt_reg_HTH_GntR"/>
</dbReference>
<dbReference type="Gene3D" id="1.10.10.10">
    <property type="entry name" value="Winged helix-like DNA-binding domain superfamily/Winged helix DNA-binding domain"/>
    <property type="match status" value="1"/>
</dbReference>
<dbReference type="EMBL" id="CP022987">
    <property type="protein sequence ID" value="QAA94477.1"/>
    <property type="molecule type" value="Genomic_DNA"/>
</dbReference>
<dbReference type="SUPFAM" id="SSF48008">
    <property type="entry name" value="GntR ligand-binding domain-like"/>
    <property type="match status" value="1"/>
</dbReference>
<sequence length="222" mass="24999">MLTTKSTEHKDDIYESVRAHVLALVKNIEAPVRIREEELAKKLNVSRTPVRQALLRLGQEGILNMEPRRGALLSPLTLEDYVEWLKLRIELEAFAAREAALNASQRDVDALRALFAPFNEDNVDAHVEAYAKANVDFHAAIVRLAENHLLEKIWKSFGHRGMLKSKTIERLHRARHSLAEHLALIDAIEKRDGALADRLAREHVQGLLTQTLGGPPHTRTGA</sequence>
<accession>A0A410GDU2</accession>
<dbReference type="OrthoDB" id="8066003at2"/>
<evidence type="ECO:0000256" key="1">
    <source>
        <dbReference type="ARBA" id="ARBA00023015"/>
    </source>
</evidence>
<feature type="domain" description="HTH gntR-type" evidence="4">
    <location>
        <begin position="7"/>
        <end position="76"/>
    </location>
</feature>
<dbReference type="KEGG" id="pus:CKA81_12055"/>
<dbReference type="SMART" id="SM00895">
    <property type="entry name" value="FCD"/>
    <property type="match status" value="1"/>
</dbReference>
<evidence type="ECO:0000313" key="5">
    <source>
        <dbReference type="EMBL" id="QAA94477.1"/>
    </source>
</evidence>
<organism evidence="5 6">
    <name type="scientific">Pollutimonas thiosulfatoxidans</name>
    <dbReference type="NCBI Taxonomy" id="2028345"/>
    <lineage>
        <taxon>Bacteria</taxon>
        <taxon>Pseudomonadati</taxon>
        <taxon>Pseudomonadota</taxon>
        <taxon>Betaproteobacteria</taxon>
        <taxon>Burkholderiales</taxon>
        <taxon>Alcaligenaceae</taxon>
        <taxon>Pollutimonas</taxon>
    </lineage>
</organism>
<dbReference type="InterPro" id="IPR011711">
    <property type="entry name" value="GntR_C"/>
</dbReference>
<protein>
    <submittedName>
        <fullName evidence="5">GntR family transcriptional regulator</fullName>
    </submittedName>
</protein>
<name>A0A410GDU2_9BURK</name>